<proteinExistence type="predicted"/>
<reference evidence="1" key="1">
    <citation type="journal article" date="2022" name="bioRxiv">
        <title>Population genetic analysis of Ophidiomyces ophidiicola, the causative agent of snake fungal disease, indicates recent introductions to the USA.</title>
        <authorList>
            <person name="Ladner J.T."/>
            <person name="Palmer J.M."/>
            <person name="Ettinger C.L."/>
            <person name="Stajich J.E."/>
            <person name="Farrell T.M."/>
            <person name="Glorioso B.M."/>
            <person name="Lawson B."/>
            <person name="Price S.J."/>
            <person name="Stengle A.G."/>
            <person name="Grear D.A."/>
            <person name="Lorch J.M."/>
        </authorList>
    </citation>
    <scope>NUCLEOTIDE SEQUENCE</scope>
    <source>
        <strain evidence="1">NWHC 24266-5</strain>
    </source>
</reference>
<protein>
    <submittedName>
        <fullName evidence="1">Uncharacterized protein</fullName>
    </submittedName>
</protein>
<evidence type="ECO:0000313" key="1">
    <source>
        <dbReference type="EMBL" id="KAI2384661.1"/>
    </source>
</evidence>
<organism evidence="1">
    <name type="scientific">Ophidiomyces ophidiicola</name>
    <dbReference type="NCBI Taxonomy" id="1387563"/>
    <lineage>
        <taxon>Eukaryota</taxon>
        <taxon>Fungi</taxon>
        <taxon>Dikarya</taxon>
        <taxon>Ascomycota</taxon>
        <taxon>Pezizomycotina</taxon>
        <taxon>Eurotiomycetes</taxon>
        <taxon>Eurotiomycetidae</taxon>
        <taxon>Onygenales</taxon>
        <taxon>Onygenaceae</taxon>
        <taxon>Ophidiomyces</taxon>
    </lineage>
</organism>
<name>A0ACB8UU26_9EURO</name>
<gene>
    <name evidence="1" type="ORF">LOY88_004506</name>
</gene>
<accession>A0ACB8UU26</accession>
<dbReference type="EMBL" id="JALBCA010000069">
    <property type="protein sequence ID" value="KAI2384661.1"/>
    <property type="molecule type" value="Genomic_DNA"/>
</dbReference>
<sequence>MAETQRLTIASTWKFDPEMALEIQSRLRESLNNTEQAFCNHDQENHVFTVGSCEVVETASALGQVISVVIDEEKDNDLLEKPRICRIITPSRLEDTRFDTDLDDDGESELVSIKGDISVSLHTRYWEPKGENVDWFLKSPYNVLTEVANATRAHIAVEAESKKIRVSSIVLAHVECAIDRLHNLEQSASLETSPYIENILHVHEHDDLQLKLCTVTSMNNSVDQKLISDHLPHEKGQLGGFYITVVDVPDAEDRKTLGANATPQPIPAKNGCSAAWIDYLFLELGDANNTPGIPSPKITTTSDSWKHSLSLETEHPCLSLPNIMQPNSLRFLSREKASLVGRWVTQGVEAGAVGPLSSEVSTRAPSPELSLPPPAIPGIKKRVAMTKDNTSHGYGESHETISRESMEAHLVNADVPNVQAPVYKAGRFTITPEKCSSQNESNSIFKDQDALLLCSTFEVPRNTNKPKILDMTDTPSVPTRPPDQATVCIGGSQVDNAEVANDATCFATQNLTTRIRDMGKQSFGFAETKKKSLAPIPIPYEKKTKSQWRSLRNEHDDISKDIKGKYMQNESIHQIEINSQGTCTQLADKNEQAQVSDRIKERLQARSEVDTRVFQKVMQQKSPNIRSKSDSKACQKARKEAVIADAWGPSPPSVDVKPNRLANSTLSKWKTKHTAKMVAKEDKQIENICTALHPILTAVQCFQGIVSLEFQFGKILIHNVPKSYNDRPIDVKSWEKLFRPQHGIRGPSTKFLEALTVSGEDVDRFLDVKNNTGDNLFSKDPFDRRVIYQFHCRTKGNQSIVVEVDETGTAVVKMPEALLGAVNVHSPQRAWDMRIAVKGAREYPTGIDKDVDSALNDLINNMYVYPQKSQLLLFTQITSVDTLHITKVILRRTTRHGFVKLGDSSLINDHGLFLKVTEVQDLLLGQMADEKSYIRARSLSPNEMMANSKLWYEISVTSLAIEDALESNRYLSPGLRTFEWQPSDFLYENTVAPENSDPRPDTKNNIRPGLLTQMYSIVSAVLSKTEGMKTSTSDHYPCHLPTDSTVARPSLGASPIDDYVHKTIKTNNAQEIFNNLDNFSSRTIDEAESFW</sequence>
<comment type="caution">
    <text evidence="1">The sequence shown here is derived from an EMBL/GenBank/DDBJ whole genome shotgun (WGS) entry which is preliminary data.</text>
</comment>